<evidence type="ECO:0000313" key="3">
    <source>
        <dbReference type="EMBL" id="KAK3793634.1"/>
    </source>
</evidence>
<sequence>MLRHLAEISSIYWLGLTRLITLDTVQADCLDRSRVSGAILRIVEQQADCLDRSRVSGVILRLVDQQADCLDRSRVSGVILRLVDQQADCLDRSRVSALTPTVQINTRSGQPERFHARPSASSSARHSRQDVGHGLLPNTVTPLLSAALHGAGHETRRGARSPSKHRDTSTVSSAPWCWSRDKTWGTVSFQTP</sequence>
<evidence type="ECO:0000256" key="1">
    <source>
        <dbReference type="SAM" id="MobiDB-lite"/>
    </source>
</evidence>
<reference evidence="3" key="1">
    <citation type="journal article" date="2023" name="G3 (Bethesda)">
        <title>A reference genome for the long-term kleptoplast-retaining sea slug Elysia crispata morphotype clarki.</title>
        <authorList>
            <person name="Eastman K.E."/>
            <person name="Pendleton A.L."/>
            <person name="Shaikh M.A."/>
            <person name="Suttiyut T."/>
            <person name="Ogas R."/>
            <person name="Tomko P."/>
            <person name="Gavelis G."/>
            <person name="Widhalm J.R."/>
            <person name="Wisecaver J.H."/>
        </authorList>
    </citation>
    <scope>NUCLEOTIDE SEQUENCE</scope>
    <source>
        <strain evidence="3">ECLA1</strain>
    </source>
</reference>
<keyword evidence="2" id="KW-0732">Signal</keyword>
<feature type="region of interest" description="Disordered" evidence="1">
    <location>
        <begin position="107"/>
        <end position="136"/>
    </location>
</feature>
<gene>
    <name evidence="3" type="ORF">RRG08_019237</name>
</gene>
<dbReference type="AlphaFoldDB" id="A0AAE1E424"/>
<evidence type="ECO:0000256" key="2">
    <source>
        <dbReference type="SAM" id="SignalP"/>
    </source>
</evidence>
<organism evidence="3 4">
    <name type="scientific">Elysia crispata</name>
    <name type="common">lettuce slug</name>
    <dbReference type="NCBI Taxonomy" id="231223"/>
    <lineage>
        <taxon>Eukaryota</taxon>
        <taxon>Metazoa</taxon>
        <taxon>Spiralia</taxon>
        <taxon>Lophotrochozoa</taxon>
        <taxon>Mollusca</taxon>
        <taxon>Gastropoda</taxon>
        <taxon>Heterobranchia</taxon>
        <taxon>Euthyneura</taxon>
        <taxon>Panpulmonata</taxon>
        <taxon>Sacoglossa</taxon>
        <taxon>Placobranchoidea</taxon>
        <taxon>Plakobranchidae</taxon>
        <taxon>Elysia</taxon>
    </lineage>
</organism>
<evidence type="ECO:0000313" key="4">
    <source>
        <dbReference type="Proteomes" id="UP001283361"/>
    </source>
</evidence>
<feature type="region of interest" description="Disordered" evidence="1">
    <location>
        <begin position="150"/>
        <end position="172"/>
    </location>
</feature>
<protein>
    <submittedName>
        <fullName evidence="3">Uncharacterized protein</fullName>
    </submittedName>
</protein>
<dbReference type="Proteomes" id="UP001283361">
    <property type="component" value="Unassembled WGS sequence"/>
</dbReference>
<feature type="signal peptide" evidence="2">
    <location>
        <begin position="1"/>
        <end position="27"/>
    </location>
</feature>
<accession>A0AAE1E424</accession>
<dbReference type="EMBL" id="JAWDGP010001203">
    <property type="protein sequence ID" value="KAK3793634.1"/>
    <property type="molecule type" value="Genomic_DNA"/>
</dbReference>
<keyword evidence="4" id="KW-1185">Reference proteome</keyword>
<feature type="chain" id="PRO_5042206838" evidence="2">
    <location>
        <begin position="28"/>
        <end position="192"/>
    </location>
</feature>
<proteinExistence type="predicted"/>
<name>A0AAE1E424_9GAST</name>
<comment type="caution">
    <text evidence="3">The sequence shown here is derived from an EMBL/GenBank/DDBJ whole genome shotgun (WGS) entry which is preliminary data.</text>
</comment>